<evidence type="ECO:0000256" key="2">
    <source>
        <dbReference type="ARBA" id="ARBA00022649"/>
    </source>
</evidence>
<feature type="domain" description="Coenzyme Q-binding protein COQ10 START" evidence="3">
    <location>
        <begin position="10"/>
        <end position="135"/>
    </location>
</feature>
<accession>A0A0A8E483</accession>
<dbReference type="InterPro" id="IPR044996">
    <property type="entry name" value="COQ10-like"/>
</dbReference>
<evidence type="ECO:0000256" key="1">
    <source>
        <dbReference type="ARBA" id="ARBA00008918"/>
    </source>
</evidence>
<dbReference type="KEGG" id="fgu:SD28_04885"/>
<dbReference type="Proteomes" id="UP000031104">
    <property type="component" value="Chromosome"/>
</dbReference>
<organism evidence="4 5">
    <name type="scientific">Allofrancisella guangzhouensis</name>
    <dbReference type="NCBI Taxonomy" id="594679"/>
    <lineage>
        <taxon>Bacteria</taxon>
        <taxon>Pseudomonadati</taxon>
        <taxon>Pseudomonadota</taxon>
        <taxon>Gammaproteobacteria</taxon>
        <taxon>Thiotrichales</taxon>
        <taxon>Francisellaceae</taxon>
        <taxon>Allofrancisella</taxon>
    </lineage>
</organism>
<keyword evidence="5" id="KW-1185">Reference proteome</keyword>
<dbReference type="GO" id="GO:0045333">
    <property type="term" value="P:cellular respiration"/>
    <property type="evidence" value="ECO:0007669"/>
    <property type="project" value="InterPro"/>
</dbReference>
<dbReference type="AlphaFoldDB" id="A0A0A8E483"/>
<dbReference type="InterPro" id="IPR005031">
    <property type="entry name" value="COQ10_START"/>
</dbReference>
<dbReference type="GO" id="GO:0048039">
    <property type="term" value="F:ubiquinone binding"/>
    <property type="evidence" value="ECO:0007669"/>
    <property type="project" value="InterPro"/>
</dbReference>
<evidence type="ECO:0000313" key="5">
    <source>
        <dbReference type="Proteomes" id="UP000031104"/>
    </source>
</evidence>
<dbReference type="InterPro" id="IPR023393">
    <property type="entry name" value="START-like_dom_sf"/>
</dbReference>
<gene>
    <name evidence="4" type="ORF">SD28_04885</name>
</gene>
<dbReference type="PANTHER" id="PTHR12901">
    <property type="entry name" value="SPERM PROTEIN HOMOLOG"/>
    <property type="match status" value="1"/>
</dbReference>
<sequence length="143" mass="16303">MNKVNKFAVVDYSAVQMYDLVNDIKSYPQFLPMCYDVEIFEQTETEAKASLKIKSGFAKLDLATHNTMVKNQHIHLNLISGPFKTLTGDWSFEPQGENSCRVSLDMEFTFENKFVEIALGPVFRGLANKMLEAFCKRAGEVYK</sequence>
<keyword evidence="2" id="KW-1277">Toxin-antitoxin system</keyword>
<comment type="similarity">
    <text evidence="1">Belongs to the ribosome association toxin RatA family.</text>
</comment>
<dbReference type="RefSeq" id="WP_039124648.1">
    <property type="nucleotide sequence ID" value="NZ_CP010427.1"/>
</dbReference>
<dbReference type="Pfam" id="PF03364">
    <property type="entry name" value="Polyketide_cyc"/>
    <property type="match status" value="1"/>
</dbReference>
<evidence type="ECO:0000313" key="4">
    <source>
        <dbReference type="EMBL" id="AJC49015.1"/>
    </source>
</evidence>
<dbReference type="CDD" id="cd07813">
    <property type="entry name" value="COQ10p_like"/>
    <property type="match status" value="1"/>
</dbReference>
<dbReference type="PANTHER" id="PTHR12901:SF10">
    <property type="entry name" value="COENZYME Q-BINDING PROTEIN COQ10, MITOCHONDRIAL"/>
    <property type="match status" value="1"/>
</dbReference>
<proteinExistence type="inferred from homology"/>
<reference evidence="4 5" key="1">
    <citation type="submission" date="2014-12" db="EMBL/GenBank/DDBJ databases">
        <title>Complete genome sequence of Francisella guanzhouensis strain 08HL01032 isolated from air-conditioning system in China.</title>
        <authorList>
            <person name="Svensson D."/>
            <person name="Ohrman C."/>
            <person name="Backman S."/>
            <person name="Karlsson E."/>
            <person name="Nilsson E."/>
            <person name="Bystrom M."/>
            <person name="Larkeryd A."/>
            <person name="Stenberg P."/>
            <person name="Scholtz H.C."/>
            <person name="Forsman M."/>
            <person name="Sjodin A."/>
        </authorList>
    </citation>
    <scope>NUCLEOTIDE SEQUENCE [LARGE SCALE GENOMIC DNA]</scope>
    <source>
        <strain evidence="4 5">08HL01032</strain>
    </source>
</reference>
<dbReference type="Gene3D" id="3.30.530.20">
    <property type="match status" value="1"/>
</dbReference>
<name>A0A0A8E483_9GAMM</name>
<dbReference type="SUPFAM" id="SSF55961">
    <property type="entry name" value="Bet v1-like"/>
    <property type="match status" value="1"/>
</dbReference>
<protein>
    <submittedName>
        <fullName evidence="4">Cyclase</fullName>
    </submittedName>
</protein>
<evidence type="ECO:0000259" key="3">
    <source>
        <dbReference type="Pfam" id="PF03364"/>
    </source>
</evidence>
<dbReference type="EMBL" id="CP010427">
    <property type="protein sequence ID" value="AJC49015.1"/>
    <property type="molecule type" value="Genomic_DNA"/>
</dbReference>
<dbReference type="OrthoDB" id="9804759at2"/>
<dbReference type="HOGENOM" id="CLU_079653_3_1_6"/>
<dbReference type="STRING" id="594679.SD28_04885"/>